<feature type="compositionally biased region" description="Basic and acidic residues" evidence="1">
    <location>
        <begin position="35"/>
        <end position="47"/>
    </location>
</feature>
<sequence>MAERMKRLQKELRKLKDEMSPLEGSGHRHAVTRHLYAEHRMEKEKNLKKLKNVHPTFGPHGESANVDDDDDFEGEEEEEDSFESGGDDVDEEDEAAEYFSPERRDIHFRAYTPGGSSVRVGPQSTFFKGPSTTLHHVGPQSDLFRGVSTTLHDTGPLGILFGGPSSTLHDVDPQHRYGGTSAHPPLTSEPRSRFGAASIGASSRPKAAATSSGTSRRSKVSNEEIDDWVMTDDVSGGPCDGSMIPSFLGHTAYQLWNGETRDYLTMKPTKKSLS</sequence>
<dbReference type="AlphaFoldDB" id="A0AAV1DND9"/>
<evidence type="ECO:0000313" key="3">
    <source>
        <dbReference type="Proteomes" id="UP001161247"/>
    </source>
</evidence>
<feature type="compositionally biased region" description="Basic and acidic residues" evidence="1">
    <location>
        <begin position="1"/>
        <end position="19"/>
    </location>
</feature>
<gene>
    <name evidence="2" type="ORF">OLC1_LOCUS16858</name>
</gene>
<accession>A0AAV1DND9</accession>
<protein>
    <submittedName>
        <fullName evidence="2">OLC1v1008556C1</fullName>
    </submittedName>
</protein>
<keyword evidence="3" id="KW-1185">Reference proteome</keyword>
<feature type="compositionally biased region" description="Acidic residues" evidence="1">
    <location>
        <begin position="65"/>
        <end position="96"/>
    </location>
</feature>
<dbReference type="EMBL" id="OX459123">
    <property type="protein sequence ID" value="CAI9108857.1"/>
    <property type="molecule type" value="Genomic_DNA"/>
</dbReference>
<name>A0AAV1DND9_OLDCO</name>
<organism evidence="2 3">
    <name type="scientific">Oldenlandia corymbosa var. corymbosa</name>
    <dbReference type="NCBI Taxonomy" id="529605"/>
    <lineage>
        <taxon>Eukaryota</taxon>
        <taxon>Viridiplantae</taxon>
        <taxon>Streptophyta</taxon>
        <taxon>Embryophyta</taxon>
        <taxon>Tracheophyta</taxon>
        <taxon>Spermatophyta</taxon>
        <taxon>Magnoliopsida</taxon>
        <taxon>eudicotyledons</taxon>
        <taxon>Gunneridae</taxon>
        <taxon>Pentapetalae</taxon>
        <taxon>asterids</taxon>
        <taxon>lamiids</taxon>
        <taxon>Gentianales</taxon>
        <taxon>Rubiaceae</taxon>
        <taxon>Rubioideae</taxon>
        <taxon>Spermacoceae</taxon>
        <taxon>Hedyotis-Oldenlandia complex</taxon>
        <taxon>Oldenlandia</taxon>
    </lineage>
</organism>
<evidence type="ECO:0000256" key="1">
    <source>
        <dbReference type="SAM" id="MobiDB-lite"/>
    </source>
</evidence>
<dbReference type="Proteomes" id="UP001161247">
    <property type="component" value="Chromosome 6"/>
</dbReference>
<proteinExistence type="predicted"/>
<feature type="region of interest" description="Disordered" evidence="1">
    <location>
        <begin position="1"/>
        <end position="98"/>
    </location>
</feature>
<feature type="region of interest" description="Disordered" evidence="1">
    <location>
        <begin position="172"/>
        <end position="224"/>
    </location>
</feature>
<reference evidence="2" key="1">
    <citation type="submission" date="2023-03" db="EMBL/GenBank/DDBJ databases">
        <authorList>
            <person name="Julca I."/>
        </authorList>
    </citation>
    <scope>NUCLEOTIDE SEQUENCE</scope>
</reference>
<evidence type="ECO:0000313" key="2">
    <source>
        <dbReference type="EMBL" id="CAI9108857.1"/>
    </source>
</evidence>